<dbReference type="RefSeq" id="WP_016115707.1">
    <property type="nucleotide sequence ID" value="NZ_CP189809.1"/>
</dbReference>
<reference evidence="1 2" key="1">
    <citation type="submission" date="2017-02" db="EMBL/GenBank/DDBJ databases">
        <title>Bacillus pseudomycoides isolate FSL K6-0042.</title>
        <authorList>
            <person name="Kovac J."/>
        </authorList>
    </citation>
    <scope>NUCLEOTIDE SEQUENCE [LARGE SCALE GENOMIC DNA]</scope>
    <source>
        <strain evidence="1 2">FSL K6-0042</strain>
    </source>
</reference>
<gene>
    <name evidence="1" type="ORF">BW425_15945</name>
</gene>
<dbReference type="Proteomes" id="UP000195321">
    <property type="component" value="Unassembled WGS sequence"/>
</dbReference>
<sequence length="216" mass="24007">MKKVYSFLMTVSVCIFISACSNQTNSEKEVESDNKKAPIAETNVKAKPYTEPLTQVGQEAKHPLGTVILKQLSEPNTMIEAGSLHIQVERIKVIQSTEVSEIGKYNLKERGLGTEQMNAIQFTTTLENTSDQVLDLEQGPFKTLVLSNGEQVDVYKMNADPKSRSLNAKEKMKFTLICFLSQAPNDVKSVKVITDAVRDQQTKNEVSTVTTTEITM</sequence>
<evidence type="ECO:0000313" key="2">
    <source>
        <dbReference type="Proteomes" id="UP000195321"/>
    </source>
</evidence>
<protein>
    <recommendedName>
        <fullName evidence="3">Lipoprotein</fullName>
    </recommendedName>
</protein>
<evidence type="ECO:0008006" key="3">
    <source>
        <dbReference type="Google" id="ProtNLM"/>
    </source>
</evidence>
<dbReference type="EMBL" id="MWPX01000018">
    <property type="protein sequence ID" value="OUM47822.1"/>
    <property type="molecule type" value="Genomic_DNA"/>
</dbReference>
<organism evidence="1 2">
    <name type="scientific">Bacillus pseudomycoides</name>
    <dbReference type="NCBI Taxonomy" id="64104"/>
    <lineage>
        <taxon>Bacteria</taxon>
        <taxon>Bacillati</taxon>
        <taxon>Bacillota</taxon>
        <taxon>Bacilli</taxon>
        <taxon>Bacillales</taxon>
        <taxon>Bacillaceae</taxon>
        <taxon>Bacillus</taxon>
        <taxon>Bacillus cereus group</taxon>
    </lineage>
</organism>
<proteinExistence type="predicted"/>
<comment type="caution">
    <text evidence="1">The sequence shown here is derived from an EMBL/GenBank/DDBJ whole genome shotgun (WGS) entry which is preliminary data.</text>
</comment>
<dbReference type="AlphaFoldDB" id="A0A1Y3MJQ0"/>
<name>A0A1Y3MJQ0_9BACI</name>
<evidence type="ECO:0000313" key="1">
    <source>
        <dbReference type="EMBL" id="OUM47822.1"/>
    </source>
</evidence>
<dbReference type="PROSITE" id="PS51257">
    <property type="entry name" value="PROKAR_LIPOPROTEIN"/>
    <property type="match status" value="1"/>
</dbReference>
<accession>A0A1Y3MJQ0</accession>